<reference evidence="11 12" key="1">
    <citation type="submission" date="2021-11" db="EMBL/GenBank/DDBJ databases">
        <title>Comparative genomics of bee honey and flower isolates.</title>
        <authorList>
            <person name="Bechtner J.D."/>
            <person name="Gallus M.K."/>
            <person name="Ehrmann M."/>
        </authorList>
    </citation>
    <scope>NUCLEOTIDE SEQUENCE [LARGE SCALE GENOMIC DNA]</scope>
    <source>
        <strain evidence="11 12">M161</strain>
    </source>
</reference>
<proteinExistence type="inferred from homology"/>
<dbReference type="EMBL" id="JAJIAO010000003">
    <property type="protein sequence ID" value="MCK8624654.1"/>
    <property type="molecule type" value="Genomic_DNA"/>
</dbReference>
<evidence type="ECO:0000256" key="5">
    <source>
        <dbReference type="ARBA" id="ARBA00022692"/>
    </source>
</evidence>
<dbReference type="Pfam" id="PF07963">
    <property type="entry name" value="N_methyl"/>
    <property type="match status" value="1"/>
</dbReference>
<dbReference type="PIRSF" id="PIRSF029928">
    <property type="entry name" value="Late_competence_ComGC"/>
    <property type="match status" value="1"/>
</dbReference>
<dbReference type="RefSeq" id="WP_282575978.1">
    <property type="nucleotide sequence ID" value="NZ_JAJIAO010000003.1"/>
</dbReference>
<evidence type="ECO:0000256" key="8">
    <source>
        <dbReference type="ARBA" id="ARBA00023287"/>
    </source>
</evidence>
<dbReference type="NCBIfam" id="TIGR02532">
    <property type="entry name" value="IV_pilin_GFxxxE"/>
    <property type="match status" value="1"/>
</dbReference>
<evidence type="ECO:0000256" key="1">
    <source>
        <dbReference type="ARBA" id="ARBA00004162"/>
    </source>
</evidence>
<evidence type="ECO:0000256" key="9">
    <source>
        <dbReference type="ARBA" id="ARBA00043982"/>
    </source>
</evidence>
<comment type="subcellular location">
    <subcellularLocation>
        <location evidence="1">Cell membrane</location>
        <topology evidence="1">Single-pass membrane protein</topology>
    </subcellularLocation>
    <subcellularLocation>
        <location evidence="2">Cell surface</location>
    </subcellularLocation>
</comment>
<keyword evidence="3" id="KW-1003">Cell membrane</keyword>
<dbReference type="Proteomes" id="UP001522905">
    <property type="component" value="Unassembled WGS sequence"/>
</dbReference>
<evidence type="ECO:0000256" key="6">
    <source>
        <dbReference type="ARBA" id="ARBA00022989"/>
    </source>
</evidence>
<dbReference type="NCBIfam" id="NF040999">
    <property type="entry name" value="pilin_ComGC"/>
    <property type="match status" value="1"/>
</dbReference>
<protein>
    <submittedName>
        <fullName evidence="11">Prepilin-type N-terminal cleavage/methylation domain-containing protein</fullName>
    </submittedName>
</protein>
<dbReference type="Gene3D" id="3.30.700.10">
    <property type="entry name" value="Glycoprotein, Type 4 Pilin"/>
    <property type="match status" value="1"/>
</dbReference>
<comment type="caution">
    <text evidence="11">The sequence shown here is derived from an EMBL/GenBank/DDBJ whole genome shotgun (WGS) entry which is preliminary data.</text>
</comment>
<dbReference type="InterPro" id="IPR000983">
    <property type="entry name" value="Bac_GSPG_pilin"/>
</dbReference>
<dbReference type="InterPro" id="IPR012902">
    <property type="entry name" value="N_methyl_site"/>
</dbReference>
<sequence>MHKNKSAFTLIEMTVVLFIISLLILIIVPNLSSQKSKANKIHANAMTLVIQNQIDSYLDDKDGKVDYSSLQNDGYLTEKQVKSAKQMGLSIRDNKVVNEK</sequence>
<keyword evidence="7 10" id="KW-0472">Membrane</keyword>
<evidence type="ECO:0000256" key="2">
    <source>
        <dbReference type="ARBA" id="ARBA00004241"/>
    </source>
</evidence>
<dbReference type="PRINTS" id="PR00813">
    <property type="entry name" value="BCTERIALGSPG"/>
</dbReference>
<evidence type="ECO:0000256" key="7">
    <source>
        <dbReference type="ARBA" id="ARBA00023136"/>
    </source>
</evidence>
<organism evidence="11 12">
    <name type="scientific">Apilactobacillus xinyiensis</name>
    <dbReference type="NCBI Taxonomy" id="2841032"/>
    <lineage>
        <taxon>Bacteria</taxon>
        <taxon>Bacillati</taxon>
        <taxon>Bacillota</taxon>
        <taxon>Bacilli</taxon>
        <taxon>Lactobacillales</taxon>
        <taxon>Lactobacillaceae</taxon>
        <taxon>Apilactobacillus</taxon>
    </lineage>
</organism>
<accession>A0ABT0I1Q5</accession>
<evidence type="ECO:0000313" key="11">
    <source>
        <dbReference type="EMBL" id="MCK8624654.1"/>
    </source>
</evidence>
<evidence type="ECO:0000256" key="3">
    <source>
        <dbReference type="ARBA" id="ARBA00022475"/>
    </source>
</evidence>
<evidence type="ECO:0000256" key="4">
    <source>
        <dbReference type="ARBA" id="ARBA00022481"/>
    </source>
</evidence>
<keyword evidence="6 10" id="KW-1133">Transmembrane helix</keyword>
<evidence type="ECO:0000313" key="12">
    <source>
        <dbReference type="Proteomes" id="UP001522905"/>
    </source>
</evidence>
<name>A0ABT0I1Q5_9LACO</name>
<gene>
    <name evidence="11" type="ORF">LNP07_03910</name>
</gene>
<keyword evidence="4" id="KW-0488">Methylation</keyword>
<dbReference type="InterPro" id="IPR016940">
    <property type="entry name" value="ComGC"/>
</dbReference>
<comment type="similarity">
    <text evidence="9">Belongs to the ComGC family.</text>
</comment>
<dbReference type="SUPFAM" id="SSF54523">
    <property type="entry name" value="Pili subunits"/>
    <property type="match status" value="1"/>
</dbReference>
<keyword evidence="5 10" id="KW-0812">Transmembrane</keyword>
<feature type="transmembrane region" description="Helical" evidence="10">
    <location>
        <begin position="6"/>
        <end position="28"/>
    </location>
</feature>
<evidence type="ECO:0000256" key="10">
    <source>
        <dbReference type="SAM" id="Phobius"/>
    </source>
</evidence>
<keyword evidence="12" id="KW-1185">Reference proteome</keyword>
<keyword evidence="8" id="KW-0178">Competence</keyword>
<dbReference type="InterPro" id="IPR045584">
    <property type="entry name" value="Pilin-like"/>
</dbReference>